<dbReference type="AlphaFoldDB" id="A0A140STN2"/>
<dbReference type="eggNOG" id="COG0675">
    <property type="taxonomic scope" value="Bacteria"/>
</dbReference>
<evidence type="ECO:0000256" key="2">
    <source>
        <dbReference type="SAM" id="MobiDB-lite"/>
    </source>
</evidence>
<gene>
    <name evidence="3" type="ORF">FSDG_02523</name>
</gene>
<feature type="coiled-coil region" evidence="1">
    <location>
        <begin position="234"/>
        <end position="261"/>
    </location>
</feature>
<dbReference type="NCBIfam" id="NF040570">
    <property type="entry name" value="guided_TnpB"/>
    <property type="match status" value="1"/>
</dbReference>
<dbReference type="Proteomes" id="UP000002799">
    <property type="component" value="Chromosome"/>
</dbReference>
<keyword evidence="1" id="KW-0175">Coiled coil</keyword>
<evidence type="ECO:0008006" key="5">
    <source>
        <dbReference type="Google" id="ProtNLM"/>
    </source>
</evidence>
<evidence type="ECO:0000313" key="3">
    <source>
        <dbReference type="EMBL" id="AHH93348.1"/>
    </source>
</evidence>
<evidence type="ECO:0000313" key="4">
    <source>
        <dbReference type="Proteomes" id="UP000002799"/>
    </source>
</evidence>
<proteinExistence type="predicted"/>
<evidence type="ECO:0000256" key="1">
    <source>
        <dbReference type="SAM" id="Coils"/>
    </source>
</evidence>
<dbReference type="RefSeq" id="WP_016361460.1">
    <property type="nucleotide sequence ID" value="NZ_AKBT01000001.1"/>
</dbReference>
<accession>A0A140STN2</accession>
<name>A0A140STN2_9FUSO</name>
<dbReference type="KEGG" id="fne:FSDG_02523"/>
<dbReference type="EMBL" id="CP007062">
    <property type="protein sequence ID" value="AHH93348.1"/>
    <property type="molecule type" value="Genomic_DNA"/>
</dbReference>
<dbReference type="HOGENOM" id="CLU_036380_0_0_0"/>
<sequence length="476" mass="55890">MANYVLTLALKTELWQEHILEKRLNIARMIYNSCLSEILKRHRKMINSSEYKEITNLDKKEQSKRYKELDKKYSISKFELNKYVKPMTQRFKKNIGSQMGQELAERAFATYEKFKYGKAKKVYFKSYGNFYSVREKGNITGLRFFKEDCCISWLGLKISVIIKNNDKYAQSCFLDKLLYCRLLKRVVNGKNKYYVQITFEGTPPKKHKVGGENEIGIDIGTSTIAIVSDNKVELKILAENIEINEKEKIRLQRKLDRQRRANNPNKYNADGTINIENKEKWKKSKSYLKTQLKLANIQRKIADKRKQSHNILANSILEIGTIVKVENMSFKGLQRRSKKTEMSEKTGKFKKKKRFGKSLSNRAPALLIEIIDRKLEYIGKNIIKIDTFKVKASQLNHSTNEYEKKTLSKRWVEILGNKIQRDLYSAFLIKNVKENLEEVSIEKAQKEFKNFVNLHHNEEIERIKKGNVKTLKCMGF</sequence>
<protein>
    <recommendedName>
        <fullName evidence="5">Transposase</fullName>
    </recommendedName>
</protein>
<feature type="region of interest" description="Disordered" evidence="2">
    <location>
        <begin position="335"/>
        <end position="354"/>
    </location>
</feature>
<reference evidence="3 4" key="1">
    <citation type="submission" date="2013-11" db="EMBL/GenBank/DDBJ databases">
        <title>The Genome Sequence of Fusobacterium sp. 7_1.</title>
        <authorList>
            <consortium name="The Broad Institute Genome Sequencing Platform"/>
            <person name="Earl A."/>
            <person name="Ward D."/>
            <person name="Feldgarden M."/>
            <person name="Gevers D."/>
            <person name="Strauss J."/>
            <person name="Ambrose C.E."/>
            <person name="Allen-Vercoe E."/>
            <person name="Walker B."/>
            <person name="Young S.K."/>
            <person name="Zeng Q."/>
            <person name="Gargeya S."/>
            <person name="Fitzgerald M."/>
            <person name="Haas B."/>
            <person name="Abouelleil A."/>
            <person name="Alvarado L."/>
            <person name="Arachchi H.M."/>
            <person name="Berlin A.M."/>
            <person name="Chapman S.B."/>
            <person name="Goldberg J."/>
            <person name="Griggs A."/>
            <person name="Gujja S."/>
            <person name="Hansen M."/>
            <person name="Howarth C."/>
            <person name="Imamovic A."/>
            <person name="Larimer J."/>
            <person name="McCowen C."/>
            <person name="Montmayeur A."/>
            <person name="Murphy C."/>
            <person name="Neiman D."/>
            <person name="Pearson M."/>
            <person name="Priest M."/>
            <person name="Roberts A."/>
            <person name="Saif S."/>
            <person name="Shea T."/>
            <person name="Sisk P."/>
            <person name="Sykes S."/>
            <person name="Wortman J."/>
            <person name="Nusbaum C."/>
            <person name="Birren B."/>
        </authorList>
    </citation>
    <scope>NUCLEOTIDE SEQUENCE [LARGE SCALE GENOMIC DNA]</scope>
    <source>
        <strain evidence="3 4">7_1</strain>
    </source>
</reference>
<organism evidence="3">
    <name type="scientific">Fusobacterium animalis 7_1</name>
    <dbReference type="NCBI Taxonomy" id="457405"/>
    <lineage>
        <taxon>Bacteria</taxon>
        <taxon>Fusobacteriati</taxon>
        <taxon>Fusobacteriota</taxon>
        <taxon>Fusobacteriia</taxon>
        <taxon>Fusobacteriales</taxon>
        <taxon>Fusobacteriaceae</taxon>
        <taxon>Fusobacterium</taxon>
    </lineage>
</organism>